<dbReference type="GO" id="GO:0005634">
    <property type="term" value="C:nucleus"/>
    <property type="evidence" value="ECO:0007669"/>
    <property type="project" value="UniProtKB-SubCell"/>
</dbReference>
<comment type="caution">
    <text evidence="8">Lacks conserved residue(s) required for the propagation of feature annotation.</text>
</comment>
<dbReference type="GO" id="GO:0003677">
    <property type="term" value="F:DNA binding"/>
    <property type="evidence" value="ECO:0007669"/>
    <property type="project" value="UniProtKB-UniRule"/>
</dbReference>
<sequence>MRSLNKTLKRSRVEIELETVSKYFKKEVTTVPPPQNEDKVDQDVDIKHIKSMNSQEYFDYIEVRASDVVSDSFNIKYSPSFPPTFLPIYSKVRLMRTKLVTPVDSVGCAMLPVTINEKFGIKKYEMLPKNYRLQLLVSLMLSSQTKDETNAQAMYNLMEYCVDKLNIKQGITLNSLLEIEEKQLDALIYSVGFHKKKSGYIKRMAQMLLDEFEQDVPTTITGLSSLPGVGPKMGYLALQKAWGIIGGIGVDVHVDRLCKMWKWVDPNKCKTPEHTRKALESWLPHELWNEINPVLVGFGQVICPARGKRCDLCLANKVCKSANHKLVKSGSLDECETSKRGDYSKLLEHLKERPPSPSAQILKK</sequence>
<dbReference type="RefSeq" id="XP_003645166.1">
    <property type="nucleotide sequence ID" value="XM_003645118.1"/>
</dbReference>
<keyword evidence="2 8" id="KW-0227">DNA damage</keyword>
<proteinExistence type="inferred from homology"/>
<dbReference type="EMBL" id="CP002498">
    <property type="protein sequence ID" value="AET38349.1"/>
    <property type="molecule type" value="Genomic_DNA"/>
</dbReference>
<evidence type="ECO:0000313" key="10">
    <source>
        <dbReference type="EMBL" id="AET38349.1"/>
    </source>
</evidence>
<dbReference type="FunCoup" id="G8JNS4">
    <property type="interactions" value="332"/>
</dbReference>
<dbReference type="FunFam" id="1.10.340.30:FF:000001">
    <property type="entry name" value="Endonuclease III"/>
    <property type="match status" value="1"/>
</dbReference>
<comment type="function">
    <text evidence="8">Bifunctional DNA N-glycosylase with associated apurinic/apyrimidinic (AP) lyase function that catalyzes the first step in base excision repair (BER), the primary repair pathway for the repair of oxidative DNA damage. The DNA N-glycosylase activity releases the damaged DNA base from DNA by cleaving the N-glycosidic bond, leaving an AP site. The AP lyase activity cleaves the phosphodiester bond 3' to the AP site by a beta-elimination. Primarily recognizes and repairs oxidative base damage of pyrimidines.</text>
</comment>
<dbReference type="GeneID" id="11468411"/>
<evidence type="ECO:0000313" key="11">
    <source>
        <dbReference type="Proteomes" id="UP000006790"/>
    </source>
</evidence>
<keyword evidence="3 8" id="KW-0378">Hydrolase</keyword>
<keyword evidence="6 8" id="KW-0326">Glycosidase</keyword>
<evidence type="ECO:0000256" key="3">
    <source>
        <dbReference type="ARBA" id="ARBA00022801"/>
    </source>
</evidence>
<dbReference type="KEGG" id="erc:Ecym_2637"/>
<dbReference type="Gene3D" id="1.10.1670.10">
    <property type="entry name" value="Helix-hairpin-Helix base-excision DNA repair enzymes (C-terminal)"/>
    <property type="match status" value="1"/>
</dbReference>
<dbReference type="InterPro" id="IPR003265">
    <property type="entry name" value="HhH-GPD_domain"/>
</dbReference>
<dbReference type="SMART" id="SM00478">
    <property type="entry name" value="ENDO3c"/>
    <property type="match status" value="1"/>
</dbReference>
<name>G8JNS4_ERECY</name>
<dbReference type="EC" id="3.2.2.-" evidence="8"/>
<evidence type="ECO:0000259" key="9">
    <source>
        <dbReference type="SMART" id="SM00478"/>
    </source>
</evidence>
<dbReference type="Proteomes" id="UP000006790">
    <property type="component" value="Chromosome 2"/>
</dbReference>
<keyword evidence="4 8" id="KW-0234">DNA repair</keyword>
<dbReference type="OrthoDB" id="2099276at2759"/>
<gene>
    <name evidence="8" type="primary">NTG1</name>
    <name evidence="10" type="ordered locus">Ecym_2637</name>
</gene>
<dbReference type="Pfam" id="PF00730">
    <property type="entry name" value="HhH-GPD"/>
    <property type="match status" value="1"/>
</dbReference>
<dbReference type="GO" id="GO:0006285">
    <property type="term" value="P:base-excision repair, AP site formation"/>
    <property type="evidence" value="ECO:0007669"/>
    <property type="project" value="UniProtKB-UniRule"/>
</dbReference>
<dbReference type="EC" id="4.2.99.18" evidence="8"/>
<dbReference type="InterPro" id="IPR011257">
    <property type="entry name" value="DNA_glycosylase"/>
</dbReference>
<dbReference type="GO" id="GO:0005739">
    <property type="term" value="C:mitochondrion"/>
    <property type="evidence" value="ECO:0007669"/>
    <property type="project" value="UniProtKB-SubCell"/>
</dbReference>
<keyword evidence="8" id="KW-0496">Mitochondrion</keyword>
<protein>
    <recommendedName>
        <fullName evidence="8">Endonuclease III homolog</fullName>
        <ecNumber evidence="8">3.2.2.-</ecNumber>
        <ecNumber evidence="8">4.2.99.18</ecNumber>
    </recommendedName>
    <alternativeName>
        <fullName evidence="8">Bifunctional DNA N-glycosylase/DNA-(apurinic or apyrimidinic site) lyase</fullName>
        <shortName evidence="8">DNA glycosylase/AP lyase</shortName>
    </alternativeName>
</protein>
<dbReference type="PANTHER" id="PTHR43286">
    <property type="entry name" value="ENDONUCLEASE III-LIKE PROTEIN 1"/>
    <property type="match status" value="1"/>
</dbReference>
<dbReference type="HAMAP" id="MF_03183">
    <property type="entry name" value="Endonuclease_III_Nth"/>
    <property type="match status" value="1"/>
</dbReference>
<dbReference type="InterPro" id="IPR030841">
    <property type="entry name" value="NTH1"/>
</dbReference>
<evidence type="ECO:0000256" key="7">
    <source>
        <dbReference type="ARBA" id="ARBA00044632"/>
    </source>
</evidence>
<evidence type="ECO:0000256" key="6">
    <source>
        <dbReference type="ARBA" id="ARBA00023295"/>
    </source>
</evidence>
<dbReference type="SUPFAM" id="SSF48150">
    <property type="entry name" value="DNA-glycosylase"/>
    <property type="match status" value="1"/>
</dbReference>
<keyword evidence="11" id="KW-1185">Reference proteome</keyword>
<dbReference type="GO" id="GO:0140078">
    <property type="term" value="F:class I DNA-(apurinic or apyrimidinic site) endonuclease activity"/>
    <property type="evidence" value="ECO:0007669"/>
    <property type="project" value="UniProtKB-EC"/>
</dbReference>
<evidence type="ECO:0000256" key="1">
    <source>
        <dbReference type="ARBA" id="ARBA00008343"/>
    </source>
</evidence>
<dbReference type="CDD" id="cd00056">
    <property type="entry name" value="ENDO3c"/>
    <property type="match status" value="1"/>
</dbReference>
<evidence type="ECO:0000256" key="4">
    <source>
        <dbReference type="ARBA" id="ARBA00023204"/>
    </source>
</evidence>
<dbReference type="Gene3D" id="1.10.340.30">
    <property type="entry name" value="Hypothetical protein, domain 2"/>
    <property type="match status" value="1"/>
</dbReference>
<evidence type="ECO:0000256" key="5">
    <source>
        <dbReference type="ARBA" id="ARBA00023239"/>
    </source>
</evidence>
<dbReference type="PANTHER" id="PTHR43286:SF1">
    <property type="entry name" value="ENDONUCLEASE III-LIKE PROTEIN 1"/>
    <property type="match status" value="1"/>
</dbReference>
<dbReference type="GO" id="GO:0006289">
    <property type="term" value="P:nucleotide-excision repair"/>
    <property type="evidence" value="ECO:0007669"/>
    <property type="project" value="TreeGrafter"/>
</dbReference>
<dbReference type="eggNOG" id="KOG1921">
    <property type="taxonomic scope" value="Eukaryota"/>
</dbReference>
<dbReference type="InParanoid" id="G8JNS4"/>
<dbReference type="HOGENOM" id="CLU_012862_4_3_1"/>
<dbReference type="OMA" id="RGKRCDL"/>
<comment type="similarity">
    <text evidence="1 8">Belongs to the Nth/MutY family.</text>
</comment>
<feature type="active site" description="Nucleophile; for N-glycosylase activity" evidence="8">
    <location>
        <position position="240"/>
    </location>
</feature>
<comment type="subcellular location">
    <subcellularLocation>
        <location evidence="8">Nucleus</location>
    </subcellularLocation>
    <subcellularLocation>
        <location evidence="8">Mitochondrion</location>
    </subcellularLocation>
</comment>
<dbReference type="STRING" id="931890.G8JNS4"/>
<comment type="catalytic activity">
    <reaction evidence="7 8">
        <text>2'-deoxyribonucleotide-(2'-deoxyribose 5'-phosphate)-2'-deoxyribonucleotide-DNA = a 3'-end 2'-deoxyribonucleotide-(2,3-dehydro-2,3-deoxyribose 5'-phosphate)-DNA + a 5'-end 5'-phospho-2'-deoxyribonucleoside-DNA + H(+)</text>
        <dbReference type="Rhea" id="RHEA:66592"/>
        <dbReference type="Rhea" id="RHEA-COMP:13180"/>
        <dbReference type="Rhea" id="RHEA-COMP:16897"/>
        <dbReference type="Rhea" id="RHEA-COMP:17067"/>
        <dbReference type="ChEBI" id="CHEBI:15378"/>
        <dbReference type="ChEBI" id="CHEBI:136412"/>
        <dbReference type="ChEBI" id="CHEBI:157695"/>
        <dbReference type="ChEBI" id="CHEBI:167181"/>
        <dbReference type="EC" id="4.2.99.18"/>
    </reaction>
</comment>
<evidence type="ECO:0000256" key="2">
    <source>
        <dbReference type="ARBA" id="ARBA00022763"/>
    </source>
</evidence>
<dbReference type="InterPro" id="IPR023170">
    <property type="entry name" value="HhH_base_excis_C"/>
</dbReference>
<evidence type="ECO:0000256" key="8">
    <source>
        <dbReference type="HAMAP-Rule" id="MF_03183"/>
    </source>
</evidence>
<reference evidence="11" key="1">
    <citation type="journal article" date="2012" name="G3 (Bethesda)">
        <title>Pichia sorbitophila, an interspecies yeast hybrid reveals early steps of genome resolution following polyploidization.</title>
        <authorList>
            <person name="Leh Louis V."/>
            <person name="Despons L."/>
            <person name="Friedrich A."/>
            <person name="Martin T."/>
            <person name="Durrens P."/>
            <person name="Casaregola S."/>
            <person name="Neuveglise C."/>
            <person name="Fairhead C."/>
            <person name="Marck C."/>
            <person name="Cruz J.A."/>
            <person name="Straub M.L."/>
            <person name="Kugler V."/>
            <person name="Sacerdot C."/>
            <person name="Uzunov Z."/>
            <person name="Thierry A."/>
            <person name="Weiss S."/>
            <person name="Bleykasten C."/>
            <person name="De Montigny J."/>
            <person name="Jacques N."/>
            <person name="Jung P."/>
            <person name="Lemaire M."/>
            <person name="Mallet S."/>
            <person name="Morel G."/>
            <person name="Richard G.F."/>
            <person name="Sarkar A."/>
            <person name="Savel G."/>
            <person name="Schacherer J."/>
            <person name="Seret M.L."/>
            <person name="Talla E."/>
            <person name="Samson G."/>
            <person name="Jubin C."/>
            <person name="Poulain J."/>
            <person name="Vacherie B."/>
            <person name="Barbe V."/>
            <person name="Pelletier E."/>
            <person name="Sherman D.J."/>
            <person name="Westhof E."/>
            <person name="Weissenbach J."/>
            <person name="Baret P.V."/>
            <person name="Wincker P."/>
            <person name="Gaillardin C."/>
            <person name="Dujon B."/>
            <person name="Souciet J.L."/>
        </authorList>
    </citation>
    <scope>NUCLEOTIDE SEQUENCE [LARGE SCALE GENOMIC DNA]</scope>
    <source>
        <strain evidence="11">CBS 270.75 / DBVPG 7215 / KCTC 17166 / NRRL Y-17582</strain>
    </source>
</reference>
<dbReference type="AlphaFoldDB" id="G8JNS4"/>
<accession>G8JNS4</accession>
<organism evidence="10 11">
    <name type="scientific">Eremothecium cymbalariae (strain CBS 270.75 / DBVPG 7215 / KCTC 17166 / NRRL Y-17582)</name>
    <name type="common">Yeast</name>
    <dbReference type="NCBI Taxonomy" id="931890"/>
    <lineage>
        <taxon>Eukaryota</taxon>
        <taxon>Fungi</taxon>
        <taxon>Dikarya</taxon>
        <taxon>Ascomycota</taxon>
        <taxon>Saccharomycotina</taxon>
        <taxon>Saccharomycetes</taxon>
        <taxon>Saccharomycetales</taxon>
        <taxon>Saccharomycetaceae</taxon>
        <taxon>Eremothecium</taxon>
    </lineage>
</organism>
<keyword evidence="5 8" id="KW-0456">Lyase</keyword>
<keyword evidence="8" id="KW-0539">Nucleus</keyword>
<dbReference type="GO" id="GO:0000703">
    <property type="term" value="F:oxidized pyrimidine nucleobase lesion DNA N-glycosylase activity"/>
    <property type="evidence" value="ECO:0007669"/>
    <property type="project" value="UniProtKB-UniRule"/>
</dbReference>
<feature type="domain" description="HhH-GPD" evidence="9">
    <location>
        <begin position="141"/>
        <end position="301"/>
    </location>
</feature>